<evidence type="ECO:0000259" key="2">
    <source>
        <dbReference type="Pfam" id="PF02709"/>
    </source>
</evidence>
<accession>A0ABS3CNH1</accession>
<dbReference type="InterPro" id="IPR027791">
    <property type="entry name" value="Galactosyl_T_C"/>
</dbReference>
<dbReference type="Proteomes" id="UP000664480">
    <property type="component" value="Unassembled WGS sequence"/>
</dbReference>
<sequence length="238" mass="28354">MKYDMVSVLLILKPDSFIRVENFICVLKYLKKYFSFKIYLYYISSSGTCFFKDFISDSCNVVIFQEFDDVLHRTFYINHFIENCTTSHLAIWDVDVLIDPSQVNFSLERLFKFDLDFVYPYTGPFYDISFIVRDLFLSNSDFLVLKKYESTYQMLFEPNPVGGVFFAKRESYIKIGMENLDFYGWGVEDGYRFNKIKEFCLKLYREFGPLYHLTHPTSISSRSHSEFSLFYKNLILES</sequence>
<dbReference type="EMBL" id="JAFKCU010000007">
    <property type="protein sequence ID" value="MBN7817795.1"/>
    <property type="molecule type" value="Genomic_DNA"/>
</dbReference>
<keyword evidence="4" id="KW-1185">Reference proteome</keyword>
<dbReference type="Gene3D" id="3.90.550.10">
    <property type="entry name" value="Spore Coat Polysaccharide Biosynthesis Protein SpsA, Chain A"/>
    <property type="match status" value="1"/>
</dbReference>
<proteinExistence type="predicted"/>
<protein>
    <recommendedName>
        <fullName evidence="2">Galactosyltransferase C-terminal domain-containing protein</fullName>
    </recommendedName>
</protein>
<gene>
    <name evidence="3" type="ORF">J0A69_20295</name>
</gene>
<keyword evidence="1" id="KW-0808">Transferase</keyword>
<organism evidence="3 4">
    <name type="scientific">Algoriphagus pacificus</name>
    <dbReference type="NCBI Taxonomy" id="2811234"/>
    <lineage>
        <taxon>Bacteria</taxon>
        <taxon>Pseudomonadati</taxon>
        <taxon>Bacteroidota</taxon>
        <taxon>Cytophagia</taxon>
        <taxon>Cytophagales</taxon>
        <taxon>Cyclobacteriaceae</taxon>
        <taxon>Algoriphagus</taxon>
    </lineage>
</organism>
<feature type="domain" description="Galactosyltransferase C-terminal" evidence="2">
    <location>
        <begin position="160"/>
        <end position="213"/>
    </location>
</feature>
<comment type="caution">
    <text evidence="3">The sequence shown here is derived from an EMBL/GenBank/DDBJ whole genome shotgun (WGS) entry which is preliminary data.</text>
</comment>
<dbReference type="InterPro" id="IPR029044">
    <property type="entry name" value="Nucleotide-diphossugar_trans"/>
</dbReference>
<evidence type="ECO:0000313" key="4">
    <source>
        <dbReference type="Proteomes" id="UP000664480"/>
    </source>
</evidence>
<dbReference type="SUPFAM" id="SSF53448">
    <property type="entry name" value="Nucleotide-diphospho-sugar transferases"/>
    <property type="match status" value="1"/>
</dbReference>
<evidence type="ECO:0000313" key="3">
    <source>
        <dbReference type="EMBL" id="MBN7817795.1"/>
    </source>
</evidence>
<name>A0ABS3CNH1_9BACT</name>
<evidence type="ECO:0000256" key="1">
    <source>
        <dbReference type="ARBA" id="ARBA00022679"/>
    </source>
</evidence>
<reference evidence="3 4" key="1">
    <citation type="submission" date="2021-03" db="EMBL/GenBank/DDBJ databases">
        <title>novel species isolated from a fishpond in China.</title>
        <authorList>
            <person name="Lu H."/>
            <person name="Cai Z."/>
        </authorList>
    </citation>
    <scope>NUCLEOTIDE SEQUENCE [LARGE SCALE GENOMIC DNA]</scope>
    <source>
        <strain evidence="3 4">YJ13C</strain>
    </source>
</reference>
<dbReference type="Pfam" id="PF02709">
    <property type="entry name" value="Glyco_transf_7C"/>
    <property type="match status" value="1"/>
</dbReference>
<dbReference type="RefSeq" id="WP_206588462.1">
    <property type="nucleotide sequence ID" value="NZ_JAFKCU010000007.1"/>
</dbReference>